<protein>
    <submittedName>
        <fullName evidence="9">Flagellar assembly protein FliH</fullName>
    </submittedName>
</protein>
<dbReference type="GO" id="GO:0015031">
    <property type="term" value="P:protein transport"/>
    <property type="evidence" value="ECO:0007669"/>
    <property type="project" value="UniProtKB-KW"/>
</dbReference>
<evidence type="ECO:0000256" key="2">
    <source>
        <dbReference type="ARBA" id="ARBA00006602"/>
    </source>
</evidence>
<comment type="similarity">
    <text evidence="2">Belongs to the FliH family.</text>
</comment>
<dbReference type="AlphaFoldDB" id="A0A5S5CHF5"/>
<dbReference type="RefSeq" id="WP_148928736.1">
    <property type="nucleotide sequence ID" value="NZ_VNHS01000002.1"/>
</dbReference>
<gene>
    <name evidence="9" type="ORF">BCM02_102217</name>
</gene>
<dbReference type="PANTHER" id="PTHR34982">
    <property type="entry name" value="YOP PROTEINS TRANSLOCATION PROTEIN L"/>
    <property type="match status" value="1"/>
</dbReference>
<proteinExistence type="inferred from homology"/>
<keyword evidence="7" id="KW-0175">Coiled coil</keyword>
<organism evidence="9 10">
    <name type="scientific">Paenibacillus methanolicus</name>
    <dbReference type="NCBI Taxonomy" id="582686"/>
    <lineage>
        <taxon>Bacteria</taxon>
        <taxon>Bacillati</taxon>
        <taxon>Bacillota</taxon>
        <taxon>Bacilli</taxon>
        <taxon>Bacillales</taxon>
        <taxon>Paenibacillaceae</taxon>
        <taxon>Paenibacillus</taxon>
    </lineage>
</organism>
<evidence type="ECO:0000256" key="3">
    <source>
        <dbReference type="ARBA" id="ARBA00022448"/>
    </source>
</evidence>
<reference evidence="9 10" key="1">
    <citation type="submission" date="2019-07" db="EMBL/GenBank/DDBJ databases">
        <title>Genomic Encyclopedia of Type Strains, Phase III (KMG-III): the genomes of soil and plant-associated and newly described type strains.</title>
        <authorList>
            <person name="Whitman W."/>
        </authorList>
    </citation>
    <scope>NUCLEOTIDE SEQUENCE [LARGE SCALE GENOMIC DNA]</scope>
    <source>
        <strain evidence="9 10">BL24</strain>
    </source>
</reference>
<evidence type="ECO:0000259" key="8">
    <source>
        <dbReference type="Pfam" id="PF02108"/>
    </source>
</evidence>
<dbReference type="PANTHER" id="PTHR34982:SF1">
    <property type="entry name" value="FLAGELLAR ASSEMBLY PROTEIN FLIH"/>
    <property type="match status" value="1"/>
</dbReference>
<evidence type="ECO:0000256" key="1">
    <source>
        <dbReference type="ARBA" id="ARBA00003041"/>
    </source>
</evidence>
<keyword evidence="4" id="KW-1005">Bacterial flagellum biogenesis</keyword>
<keyword evidence="9" id="KW-0969">Cilium</keyword>
<dbReference type="InterPro" id="IPR018035">
    <property type="entry name" value="Flagellar_FliH/T3SS_HrpE"/>
</dbReference>
<dbReference type="OrthoDB" id="19020at2"/>
<comment type="caution">
    <text evidence="9">The sequence shown here is derived from an EMBL/GenBank/DDBJ whole genome shotgun (WGS) entry which is preliminary data.</text>
</comment>
<dbReference type="Pfam" id="PF02108">
    <property type="entry name" value="FliH"/>
    <property type="match status" value="1"/>
</dbReference>
<evidence type="ECO:0000256" key="5">
    <source>
        <dbReference type="ARBA" id="ARBA00022927"/>
    </source>
</evidence>
<name>A0A5S5CHF5_9BACL</name>
<dbReference type="GO" id="GO:0044781">
    <property type="term" value="P:bacterial-type flagellum organization"/>
    <property type="evidence" value="ECO:0007669"/>
    <property type="project" value="UniProtKB-KW"/>
</dbReference>
<keyword evidence="3" id="KW-0813">Transport</keyword>
<evidence type="ECO:0000313" key="10">
    <source>
        <dbReference type="Proteomes" id="UP000323257"/>
    </source>
</evidence>
<keyword evidence="5" id="KW-0653">Protein transport</keyword>
<dbReference type="InterPro" id="IPR051472">
    <property type="entry name" value="T3SS_Stator/FliH"/>
</dbReference>
<keyword evidence="9" id="KW-0282">Flagellum</keyword>
<feature type="coiled-coil region" evidence="7">
    <location>
        <begin position="57"/>
        <end position="84"/>
    </location>
</feature>
<evidence type="ECO:0000256" key="7">
    <source>
        <dbReference type="SAM" id="Coils"/>
    </source>
</evidence>
<keyword evidence="10" id="KW-1185">Reference proteome</keyword>
<dbReference type="EMBL" id="VNHS01000002">
    <property type="protein sequence ID" value="TYP77656.1"/>
    <property type="molecule type" value="Genomic_DNA"/>
</dbReference>
<comment type="function">
    <text evidence="1">Needed for flagellar regrowth and assembly.</text>
</comment>
<evidence type="ECO:0000256" key="6">
    <source>
        <dbReference type="ARBA" id="ARBA00023225"/>
    </source>
</evidence>
<evidence type="ECO:0000256" key="4">
    <source>
        <dbReference type="ARBA" id="ARBA00022795"/>
    </source>
</evidence>
<dbReference type="GO" id="GO:0005829">
    <property type="term" value="C:cytosol"/>
    <property type="evidence" value="ECO:0007669"/>
    <property type="project" value="TreeGrafter"/>
</dbReference>
<sequence>MSSLHKSTHVVSLDDLKRLEVFRNYYANTQQGEDRNTPPGPDQETISLRDQIIQDAENFAKQRMEEVAAEIQQMLDDANAAIEQWWQERRELDLQHFEQMRSEGYQTGYNEGREEAEQEIRQQWETSLGEAKTILEGAYRMKEEIIQEAEPFLVELSTSIAEKIIGKQLAMSPEWTIEQVTKALSRRREQGVITLCVSPSQLNFIQAAREELHLAIDSQAELQIVPDVTVKDGGCVIRSAFGSIDARIDTQLSEIKRELMQLALQPGEEGA</sequence>
<keyword evidence="9" id="KW-0966">Cell projection</keyword>
<dbReference type="Proteomes" id="UP000323257">
    <property type="component" value="Unassembled WGS sequence"/>
</dbReference>
<feature type="domain" description="Flagellar assembly protein FliH/Type III secretion system HrpE" evidence="8">
    <location>
        <begin position="141"/>
        <end position="254"/>
    </location>
</feature>
<evidence type="ECO:0000313" key="9">
    <source>
        <dbReference type="EMBL" id="TYP77656.1"/>
    </source>
</evidence>
<accession>A0A5S5CHF5</accession>
<keyword evidence="6" id="KW-1006">Bacterial flagellum protein export</keyword>